<name>A0ACC2NLV2_9HYME</name>
<keyword evidence="2" id="KW-1185">Reference proteome</keyword>
<accession>A0ACC2NLV2</accession>
<sequence>MPLAWSLSTPVPLMTPLGGACYSKDCIKELAKDYGTDPANLLKAIAKSTQSEGHYMAGSDANIAIAAAIAAARGIKDEAVKVSVVTKTVKHYIAQNNMPDETKLNICYKYATAICIQKDNSRL</sequence>
<organism evidence="1 2">
    <name type="scientific">Eretmocerus hayati</name>
    <dbReference type="NCBI Taxonomy" id="131215"/>
    <lineage>
        <taxon>Eukaryota</taxon>
        <taxon>Metazoa</taxon>
        <taxon>Ecdysozoa</taxon>
        <taxon>Arthropoda</taxon>
        <taxon>Hexapoda</taxon>
        <taxon>Insecta</taxon>
        <taxon>Pterygota</taxon>
        <taxon>Neoptera</taxon>
        <taxon>Endopterygota</taxon>
        <taxon>Hymenoptera</taxon>
        <taxon>Apocrita</taxon>
        <taxon>Proctotrupomorpha</taxon>
        <taxon>Chalcidoidea</taxon>
        <taxon>Aphelinidae</taxon>
        <taxon>Aphelininae</taxon>
        <taxon>Eretmocerus</taxon>
    </lineage>
</organism>
<gene>
    <name evidence="1" type="ORF">QAD02_001789</name>
</gene>
<dbReference type="Proteomes" id="UP001239111">
    <property type="component" value="Chromosome 3"/>
</dbReference>
<protein>
    <submittedName>
        <fullName evidence="1">Uncharacterized protein</fullName>
    </submittedName>
</protein>
<comment type="caution">
    <text evidence="1">The sequence shown here is derived from an EMBL/GenBank/DDBJ whole genome shotgun (WGS) entry which is preliminary data.</text>
</comment>
<reference evidence="1" key="1">
    <citation type="submission" date="2023-04" db="EMBL/GenBank/DDBJ databases">
        <title>A chromosome-level genome assembly of the parasitoid wasp Eretmocerus hayati.</title>
        <authorList>
            <person name="Zhong Y."/>
            <person name="Liu S."/>
            <person name="Liu Y."/>
        </authorList>
    </citation>
    <scope>NUCLEOTIDE SEQUENCE</scope>
    <source>
        <strain evidence="1">ZJU_SS_LIU_2023</strain>
    </source>
</reference>
<dbReference type="EMBL" id="CM056743">
    <property type="protein sequence ID" value="KAJ8670530.1"/>
    <property type="molecule type" value="Genomic_DNA"/>
</dbReference>
<evidence type="ECO:0000313" key="2">
    <source>
        <dbReference type="Proteomes" id="UP001239111"/>
    </source>
</evidence>
<evidence type="ECO:0000313" key="1">
    <source>
        <dbReference type="EMBL" id="KAJ8670530.1"/>
    </source>
</evidence>
<proteinExistence type="predicted"/>